<dbReference type="PROSITE" id="PS51257">
    <property type="entry name" value="PROKAR_LIPOPROTEIN"/>
    <property type="match status" value="1"/>
</dbReference>
<evidence type="ECO:0008006" key="3">
    <source>
        <dbReference type="Google" id="ProtNLM"/>
    </source>
</evidence>
<comment type="caution">
    <text evidence="1">The sequence shown here is derived from an EMBL/GenBank/DDBJ whole genome shotgun (WGS) entry which is preliminary data.</text>
</comment>
<protein>
    <recommendedName>
        <fullName evidence="3">Lipoprotein</fullName>
    </recommendedName>
</protein>
<reference evidence="1 2" key="1">
    <citation type="submission" date="2018-08" db="EMBL/GenBank/DDBJ databases">
        <title>Henriciella mobilis sp. nov., isolated from seawater.</title>
        <authorList>
            <person name="Cheng H."/>
            <person name="Wu Y.-H."/>
            <person name="Xu X.-W."/>
            <person name="Guo L.-L."/>
        </authorList>
    </citation>
    <scope>NUCLEOTIDE SEQUENCE [LARGE SCALE GENOMIC DNA]</scope>
    <source>
        <strain evidence="1 2">JN25</strain>
    </source>
</reference>
<dbReference type="Proteomes" id="UP000266385">
    <property type="component" value="Unassembled WGS sequence"/>
</dbReference>
<gene>
    <name evidence="1" type="ORF">D1223_03575</name>
</gene>
<organism evidence="1 2">
    <name type="scientific">Henriciella mobilis</name>
    <dbReference type="NCBI Taxonomy" id="2305467"/>
    <lineage>
        <taxon>Bacteria</taxon>
        <taxon>Pseudomonadati</taxon>
        <taxon>Pseudomonadota</taxon>
        <taxon>Alphaproteobacteria</taxon>
        <taxon>Hyphomonadales</taxon>
        <taxon>Hyphomonadaceae</taxon>
        <taxon>Henriciella</taxon>
    </lineage>
</organism>
<accession>A0A399RMN6</accession>
<keyword evidence="2" id="KW-1185">Reference proteome</keyword>
<dbReference type="EMBL" id="QWFX01000005">
    <property type="protein sequence ID" value="RIJ32936.1"/>
    <property type="molecule type" value="Genomic_DNA"/>
</dbReference>
<proteinExistence type="predicted"/>
<sequence length="189" mass="20632">MDHMKGLKKLGALAIMMALAGCYISLEPLIDDKAAVLPVDGPITVCLDDDDPCLTLERRGYGYFAESPDEAEDEVAIRFAPFVQAADRQVFIAEAGIREEDGIAYMYGLARRLAEPDARGATMQIAALDCEELDEAALDAFEASGGMIDDGKIRECQPASLDQLKQTLLAAHEAGLASDEWWQFHSEDF</sequence>
<dbReference type="AlphaFoldDB" id="A0A399RMN6"/>
<evidence type="ECO:0000313" key="2">
    <source>
        <dbReference type="Proteomes" id="UP000266385"/>
    </source>
</evidence>
<evidence type="ECO:0000313" key="1">
    <source>
        <dbReference type="EMBL" id="RIJ32936.1"/>
    </source>
</evidence>
<name>A0A399RMN6_9PROT</name>